<dbReference type="NCBIfam" id="TIGR04335">
    <property type="entry name" value="AmmeMemoSam_A"/>
    <property type="match status" value="1"/>
</dbReference>
<evidence type="ECO:0000313" key="3">
    <source>
        <dbReference type="EMBL" id="VGO12198.1"/>
    </source>
</evidence>
<dbReference type="RefSeq" id="WP_168441938.1">
    <property type="nucleotide sequence ID" value="NZ_CAAHFG010000001.1"/>
</dbReference>
<dbReference type="PANTHER" id="PTHR11060">
    <property type="entry name" value="PROTEIN MEMO1"/>
    <property type="match status" value="1"/>
</dbReference>
<keyword evidence="4" id="KW-1185">Reference proteome</keyword>
<organism evidence="3 4">
    <name type="scientific">Pontiella desulfatans</name>
    <dbReference type="NCBI Taxonomy" id="2750659"/>
    <lineage>
        <taxon>Bacteria</taxon>
        <taxon>Pseudomonadati</taxon>
        <taxon>Kiritimatiellota</taxon>
        <taxon>Kiritimatiellia</taxon>
        <taxon>Kiritimatiellales</taxon>
        <taxon>Pontiellaceae</taxon>
        <taxon>Pontiella</taxon>
    </lineage>
</organism>
<dbReference type="Gene3D" id="3.30.1490.150">
    <property type="entry name" value="Hypothetical protein ph0010, domain 2"/>
    <property type="match status" value="1"/>
</dbReference>
<dbReference type="Pfam" id="PF01871">
    <property type="entry name" value="AMMECR1"/>
    <property type="match status" value="1"/>
</dbReference>
<evidence type="ECO:0000313" key="4">
    <source>
        <dbReference type="Proteomes" id="UP000366872"/>
    </source>
</evidence>
<accession>A0A6C2TWZ3</accession>
<dbReference type="NCBIfam" id="TIGR00296">
    <property type="entry name" value="TIGR00296 family protein"/>
    <property type="match status" value="1"/>
</dbReference>
<dbReference type="InterPro" id="IPR036071">
    <property type="entry name" value="AMMECR1_dom_sf"/>
</dbReference>
<sequence>MEAQVLKSELAGTWYTDNPDRLAHEIDAYLEVAEARPIENLMALILPHAGYRYSGMVAAHGVKQLVARTYSRVIVMGPSHRMPMLGAVSIPDVSHIETPLGRIEIDREFVAGLRGDEAFQSHIHAHMGEHSVQIELPFLQRALGEFKLVPVVCGELGVSGAKGIAKTLLENLDSETLVVVSSDFTHYGRSFGYLPFKDDIKQNLESLDLGAFRLIKEKKLPDFLQYIENTGATICGRSPIAVLLAMLPDGVNVELLKYDTSGNLTGDWSHCVSYLSAAVSGRWKNVDGASSSVAQEQLSSSDKIQLLALARHKIAERIRKDEPDLSLEISPAMQEVMGAFVTLHKQGQLRGCIGEIFPRRALFEAVAEQAVNAAFHDPRFPRLREDELGEIDIEISALTAPHSVESHEDIEIGRHGVVLYKGMHTAVFLPQVAPEQGWDLETTLSHLAMKAGLGANDWESGCEFHVFEAIVFSEKSE</sequence>
<dbReference type="Proteomes" id="UP000366872">
    <property type="component" value="Unassembled WGS sequence"/>
</dbReference>
<dbReference type="PANTHER" id="PTHR11060:SF0">
    <property type="entry name" value="PROTEIN MEMO1"/>
    <property type="match status" value="1"/>
</dbReference>
<dbReference type="PROSITE" id="PS51112">
    <property type="entry name" value="AMMECR1"/>
    <property type="match status" value="1"/>
</dbReference>
<dbReference type="SUPFAM" id="SSF143447">
    <property type="entry name" value="AMMECR1-like"/>
    <property type="match status" value="1"/>
</dbReference>
<evidence type="ECO:0000256" key="1">
    <source>
        <dbReference type="ARBA" id="ARBA00006315"/>
    </source>
</evidence>
<evidence type="ECO:0000259" key="2">
    <source>
        <dbReference type="PROSITE" id="PS51112"/>
    </source>
</evidence>
<dbReference type="InterPro" id="IPR027623">
    <property type="entry name" value="AmmeMemoSam_A"/>
</dbReference>
<dbReference type="Pfam" id="PF01875">
    <property type="entry name" value="Memo"/>
    <property type="match status" value="1"/>
</dbReference>
<feature type="domain" description="AMMECR1" evidence="2">
    <location>
        <begin position="301"/>
        <end position="477"/>
    </location>
</feature>
<dbReference type="InterPro" id="IPR027485">
    <property type="entry name" value="AMMECR1_N"/>
</dbReference>
<name>A0A6C2TWZ3_PONDE</name>
<proteinExistence type="inferred from homology"/>
<comment type="similarity">
    <text evidence="1">Belongs to the MEMO1 family.</text>
</comment>
<dbReference type="InterPro" id="IPR002737">
    <property type="entry name" value="MEMO1_fam"/>
</dbReference>
<dbReference type="EMBL" id="CAAHFG010000001">
    <property type="protein sequence ID" value="VGO12198.1"/>
    <property type="molecule type" value="Genomic_DNA"/>
</dbReference>
<dbReference type="Gene3D" id="3.30.700.20">
    <property type="entry name" value="Hypothetical protein ph0010, domain 1"/>
    <property type="match status" value="1"/>
</dbReference>
<dbReference type="InterPro" id="IPR023473">
    <property type="entry name" value="AMMECR1"/>
</dbReference>
<dbReference type="InterPro" id="IPR002733">
    <property type="entry name" value="AMMECR1_domain"/>
</dbReference>
<reference evidence="3 4" key="1">
    <citation type="submission" date="2019-04" db="EMBL/GenBank/DDBJ databases">
        <authorList>
            <person name="Van Vliet M D."/>
        </authorList>
    </citation>
    <scope>NUCLEOTIDE SEQUENCE [LARGE SCALE GENOMIC DNA]</scope>
    <source>
        <strain evidence="3 4">F1</strain>
    </source>
</reference>
<protein>
    <recommendedName>
        <fullName evidence="2">AMMECR1 domain-containing protein</fullName>
    </recommendedName>
</protein>
<dbReference type="CDD" id="cd07361">
    <property type="entry name" value="MEMO_like"/>
    <property type="match status" value="1"/>
</dbReference>
<dbReference type="AlphaFoldDB" id="A0A6C2TWZ3"/>
<dbReference type="NCBIfam" id="TIGR04336">
    <property type="entry name" value="AmmeMemoSam_B"/>
    <property type="match status" value="1"/>
</dbReference>
<dbReference type="Gene3D" id="3.40.830.10">
    <property type="entry name" value="LigB-like"/>
    <property type="match status" value="1"/>
</dbReference>
<gene>
    <name evidence="3" type="ORF">PDESU_00749</name>
</gene>